<keyword evidence="8" id="KW-1185">Reference proteome</keyword>
<keyword evidence="1 4" id="KW-0479">Metal-binding</keyword>
<evidence type="ECO:0000256" key="3">
    <source>
        <dbReference type="ARBA" id="ARBA00022833"/>
    </source>
</evidence>
<dbReference type="SUPFAM" id="SSF90229">
    <property type="entry name" value="CCCH zinc finger"/>
    <property type="match status" value="1"/>
</dbReference>
<gene>
    <name evidence="7" type="ORF">GWK47_001704</name>
</gene>
<accession>A0A8J5CIJ5</accession>
<protein>
    <recommendedName>
        <fullName evidence="6">C3H1-type domain-containing protein</fullName>
    </recommendedName>
</protein>
<dbReference type="AlphaFoldDB" id="A0A8J5CIJ5"/>
<evidence type="ECO:0000259" key="6">
    <source>
        <dbReference type="PROSITE" id="PS50103"/>
    </source>
</evidence>
<organism evidence="7 8">
    <name type="scientific">Chionoecetes opilio</name>
    <name type="common">Atlantic snow crab</name>
    <name type="synonym">Cancer opilio</name>
    <dbReference type="NCBI Taxonomy" id="41210"/>
    <lineage>
        <taxon>Eukaryota</taxon>
        <taxon>Metazoa</taxon>
        <taxon>Ecdysozoa</taxon>
        <taxon>Arthropoda</taxon>
        <taxon>Crustacea</taxon>
        <taxon>Multicrustacea</taxon>
        <taxon>Malacostraca</taxon>
        <taxon>Eumalacostraca</taxon>
        <taxon>Eucarida</taxon>
        <taxon>Decapoda</taxon>
        <taxon>Pleocyemata</taxon>
        <taxon>Brachyura</taxon>
        <taxon>Eubrachyura</taxon>
        <taxon>Majoidea</taxon>
        <taxon>Majidae</taxon>
        <taxon>Chionoecetes</taxon>
    </lineage>
</organism>
<feature type="zinc finger region" description="C3H1-type" evidence="4">
    <location>
        <begin position="286"/>
        <end position="313"/>
    </location>
</feature>
<evidence type="ECO:0000256" key="2">
    <source>
        <dbReference type="ARBA" id="ARBA00022771"/>
    </source>
</evidence>
<keyword evidence="3 4" id="KW-0862">Zinc</keyword>
<dbReference type="GO" id="GO:0008270">
    <property type="term" value="F:zinc ion binding"/>
    <property type="evidence" value="ECO:0007669"/>
    <property type="project" value="UniProtKB-KW"/>
</dbReference>
<dbReference type="Pfam" id="PF00642">
    <property type="entry name" value="zf-CCCH"/>
    <property type="match status" value="1"/>
</dbReference>
<proteinExistence type="predicted"/>
<dbReference type="Proteomes" id="UP000770661">
    <property type="component" value="Unassembled WGS sequence"/>
</dbReference>
<evidence type="ECO:0000256" key="1">
    <source>
        <dbReference type="ARBA" id="ARBA00022723"/>
    </source>
</evidence>
<dbReference type="Gene3D" id="4.10.1000.10">
    <property type="entry name" value="Zinc finger, CCCH-type"/>
    <property type="match status" value="1"/>
</dbReference>
<evidence type="ECO:0000256" key="5">
    <source>
        <dbReference type="SAM" id="MobiDB-lite"/>
    </source>
</evidence>
<comment type="caution">
    <text evidence="7">The sequence shown here is derived from an EMBL/GenBank/DDBJ whole genome shotgun (WGS) entry which is preliminary data.</text>
</comment>
<keyword evidence="2 4" id="KW-0863">Zinc-finger</keyword>
<dbReference type="InterPro" id="IPR000571">
    <property type="entry name" value="Znf_CCCH"/>
</dbReference>
<name>A0A8J5CIJ5_CHIOP</name>
<dbReference type="EMBL" id="JACEEZ010020894">
    <property type="protein sequence ID" value="KAG0714016.1"/>
    <property type="molecule type" value="Genomic_DNA"/>
</dbReference>
<feature type="region of interest" description="Disordered" evidence="5">
    <location>
        <begin position="1"/>
        <end position="20"/>
    </location>
</feature>
<dbReference type="PROSITE" id="PS50103">
    <property type="entry name" value="ZF_C3H1"/>
    <property type="match status" value="1"/>
</dbReference>
<feature type="region of interest" description="Disordered" evidence="5">
    <location>
        <begin position="260"/>
        <end position="286"/>
    </location>
</feature>
<sequence>MVMEKQNEKENMMGKGRSSLGRLDMMNKGLGGHHAIAGRPESVLTFMRWSLLPVMLTGQPNVLVGSKSQEKHTQAARQTSTMPAFFHPSTLPETPSEPDPELVVRAEPKEVPLNDVLGQDNLHDHRDKFWPEPLLSEPPPPYPPYPMGSSMPGGAARGGVSHWVIGGGGPPPAPNYGGGPMYGGGVPMPVGPGGPGGPCGYGGPAGYGGDMGEPLDGWGGPGPPDYPDRNMMMMGGGQNVMMGGHPNMGGPRNMMPPMGMGGGPPGPGPGPRFRGRQGGGSWNNSGRPPPVCRHFMNGHCKHGKSCKYLHPSPH</sequence>
<dbReference type="OrthoDB" id="2138378at2759"/>
<evidence type="ECO:0000256" key="4">
    <source>
        <dbReference type="PROSITE-ProRule" id="PRU00723"/>
    </source>
</evidence>
<reference evidence="7" key="1">
    <citation type="submission" date="2020-07" db="EMBL/GenBank/DDBJ databases">
        <title>The High-quality genome of the commercially important snow crab, Chionoecetes opilio.</title>
        <authorList>
            <person name="Jeong J.-H."/>
            <person name="Ryu S."/>
        </authorList>
    </citation>
    <scope>NUCLEOTIDE SEQUENCE</scope>
    <source>
        <strain evidence="7">MADBK_172401_WGS</strain>
        <tissue evidence="7">Digestive gland</tissue>
    </source>
</reference>
<evidence type="ECO:0000313" key="7">
    <source>
        <dbReference type="EMBL" id="KAG0714016.1"/>
    </source>
</evidence>
<dbReference type="SMART" id="SM00356">
    <property type="entry name" value="ZnF_C3H1"/>
    <property type="match status" value="1"/>
</dbReference>
<evidence type="ECO:0000313" key="8">
    <source>
        <dbReference type="Proteomes" id="UP000770661"/>
    </source>
</evidence>
<feature type="domain" description="C3H1-type" evidence="6">
    <location>
        <begin position="286"/>
        <end position="313"/>
    </location>
</feature>
<dbReference type="InterPro" id="IPR036855">
    <property type="entry name" value="Znf_CCCH_sf"/>
</dbReference>
<feature type="compositionally biased region" description="Basic and acidic residues" evidence="5">
    <location>
        <begin position="1"/>
        <end position="12"/>
    </location>
</feature>